<dbReference type="RefSeq" id="WP_150094968.1">
    <property type="nucleotide sequence ID" value="NZ_VWXX01000065.1"/>
</dbReference>
<dbReference type="EMBL" id="VWXX01000065">
    <property type="protein sequence ID" value="KAA6181622.1"/>
    <property type="molecule type" value="Genomic_DNA"/>
</dbReference>
<keyword evidence="2 4" id="KW-0560">Oxidoreductase</keyword>
<dbReference type="GO" id="GO:0016616">
    <property type="term" value="F:oxidoreductase activity, acting on the CH-OH group of donors, NAD or NADP as acceptor"/>
    <property type="evidence" value="ECO:0007669"/>
    <property type="project" value="InterPro"/>
</dbReference>
<dbReference type="InterPro" id="IPR006139">
    <property type="entry name" value="D-isomer_2_OHA_DH_cat_dom"/>
</dbReference>
<dbReference type="InterPro" id="IPR050418">
    <property type="entry name" value="D-iso_2-hydroxyacid_DH_PdxB"/>
</dbReference>
<dbReference type="SUPFAM" id="SSF52283">
    <property type="entry name" value="Formate/glycerate dehydrogenase catalytic domain-like"/>
    <property type="match status" value="1"/>
</dbReference>
<dbReference type="Pfam" id="PF02826">
    <property type="entry name" value="2-Hacid_dh_C"/>
    <property type="match status" value="1"/>
</dbReference>
<evidence type="ECO:0000313" key="7">
    <source>
        <dbReference type="EMBL" id="KAA6181622.1"/>
    </source>
</evidence>
<dbReference type="InterPro" id="IPR036291">
    <property type="entry name" value="NAD(P)-bd_dom_sf"/>
</dbReference>
<evidence type="ECO:0000313" key="8">
    <source>
        <dbReference type="Proteomes" id="UP000322981"/>
    </source>
</evidence>
<dbReference type="AlphaFoldDB" id="A0A5M8FL48"/>
<dbReference type="PANTHER" id="PTHR43761">
    <property type="entry name" value="D-ISOMER SPECIFIC 2-HYDROXYACID DEHYDROGENASE FAMILY PROTEIN (AFU_ORTHOLOGUE AFUA_1G13630)"/>
    <property type="match status" value="1"/>
</dbReference>
<proteinExistence type="inferred from homology"/>
<evidence type="ECO:0000256" key="1">
    <source>
        <dbReference type="ARBA" id="ARBA00005854"/>
    </source>
</evidence>
<feature type="domain" description="D-isomer specific 2-hydroxyacid dehydrogenase NAD-binding" evidence="6">
    <location>
        <begin position="110"/>
        <end position="292"/>
    </location>
</feature>
<keyword evidence="8" id="KW-1185">Reference proteome</keyword>
<evidence type="ECO:0000256" key="4">
    <source>
        <dbReference type="RuleBase" id="RU003719"/>
    </source>
</evidence>
<comment type="caution">
    <text evidence="7">The sequence shown here is derived from an EMBL/GenBank/DDBJ whole genome shotgun (WGS) entry which is preliminary data.</text>
</comment>
<feature type="domain" description="D-isomer specific 2-hydroxyacid dehydrogenase catalytic" evidence="5">
    <location>
        <begin position="32"/>
        <end position="317"/>
    </location>
</feature>
<dbReference type="Gene3D" id="3.40.50.720">
    <property type="entry name" value="NAD(P)-binding Rossmann-like Domain"/>
    <property type="match status" value="2"/>
</dbReference>
<dbReference type="SUPFAM" id="SSF51735">
    <property type="entry name" value="NAD(P)-binding Rossmann-fold domains"/>
    <property type="match status" value="1"/>
</dbReference>
<dbReference type="Pfam" id="PF00389">
    <property type="entry name" value="2-Hacid_dh"/>
    <property type="match status" value="1"/>
</dbReference>
<evidence type="ECO:0000256" key="3">
    <source>
        <dbReference type="ARBA" id="ARBA00023027"/>
    </source>
</evidence>
<evidence type="ECO:0000259" key="5">
    <source>
        <dbReference type="Pfam" id="PF00389"/>
    </source>
</evidence>
<reference evidence="7 8" key="1">
    <citation type="submission" date="2019-09" db="EMBL/GenBank/DDBJ databases">
        <title>Whole-genome sequence of the purple sulfur bacterium Thiohalocapsa marina DSM 19078.</title>
        <authorList>
            <person name="Kyndt J.A."/>
            <person name="Meyer T.E."/>
        </authorList>
    </citation>
    <scope>NUCLEOTIDE SEQUENCE [LARGE SCALE GENOMIC DNA]</scope>
    <source>
        <strain evidence="7 8">DSM 19078</strain>
    </source>
</reference>
<name>A0A5M8FL48_9GAMM</name>
<accession>A0A5M8FL48</accession>
<sequence>MSSRVVILDLGSIDPGDLDLSALDRVCNHWTRFDTTAAEQTAARIAAADVVVSNKVVIGAAEMDAAPGLRLICIAATGSNNVDLEAARARNIAVTNVTGYATPAVVQHVLAIMLHWATGLWQQHQAVRSGDWCRSPHFCLLGPAYGARVRELAGRRLGIVGFGELGQAVARAAEAFGMQVRVADRPGAPHQAGRVPLQALLPQVDVLSLHCPLTADTWHLIGARELALLSPESLLINTARGGIVDEQALADALRAGRPGAAAVDTLSVEPPPPDHPLLAADIPNLLVTPHAAWSSQEARQRLVDEIAANITAFRHGEGRNRIG</sequence>
<dbReference type="PANTHER" id="PTHR43761:SF1">
    <property type="entry name" value="D-ISOMER SPECIFIC 2-HYDROXYACID DEHYDROGENASE CATALYTIC DOMAIN-CONTAINING PROTEIN-RELATED"/>
    <property type="match status" value="1"/>
</dbReference>
<dbReference type="GO" id="GO:0051287">
    <property type="term" value="F:NAD binding"/>
    <property type="evidence" value="ECO:0007669"/>
    <property type="project" value="InterPro"/>
</dbReference>
<evidence type="ECO:0000256" key="2">
    <source>
        <dbReference type="ARBA" id="ARBA00023002"/>
    </source>
</evidence>
<dbReference type="CDD" id="cd12162">
    <property type="entry name" value="2-Hacid_dh_4"/>
    <property type="match status" value="1"/>
</dbReference>
<dbReference type="InterPro" id="IPR006140">
    <property type="entry name" value="D-isomer_DH_NAD-bd"/>
</dbReference>
<dbReference type="OrthoDB" id="9805416at2"/>
<keyword evidence="3" id="KW-0520">NAD</keyword>
<evidence type="ECO:0000259" key="6">
    <source>
        <dbReference type="Pfam" id="PF02826"/>
    </source>
</evidence>
<dbReference type="Proteomes" id="UP000322981">
    <property type="component" value="Unassembled WGS sequence"/>
</dbReference>
<organism evidence="7 8">
    <name type="scientific">Thiohalocapsa marina</name>
    <dbReference type="NCBI Taxonomy" id="424902"/>
    <lineage>
        <taxon>Bacteria</taxon>
        <taxon>Pseudomonadati</taxon>
        <taxon>Pseudomonadota</taxon>
        <taxon>Gammaproteobacteria</taxon>
        <taxon>Chromatiales</taxon>
        <taxon>Chromatiaceae</taxon>
        <taxon>Thiohalocapsa</taxon>
    </lineage>
</organism>
<gene>
    <name evidence="7" type="ORF">F2Q65_18985</name>
</gene>
<comment type="similarity">
    <text evidence="1 4">Belongs to the D-isomer specific 2-hydroxyacid dehydrogenase family.</text>
</comment>
<protein>
    <submittedName>
        <fullName evidence="7">D-2-hydroxyacid dehydrogenase</fullName>
    </submittedName>
</protein>